<dbReference type="WBParaSite" id="SRAE_2000186900.1">
    <property type="protein sequence ID" value="SRAE_2000186900.1"/>
    <property type="gene ID" value="WBGene00262075"/>
</dbReference>
<dbReference type="RefSeq" id="XP_024506404.1">
    <property type="nucleotide sequence ID" value="XM_024652870.1"/>
</dbReference>
<dbReference type="GeneID" id="36379569"/>
<evidence type="ECO:0000313" key="2">
    <source>
        <dbReference type="EMBL" id="CEF67204.1"/>
    </source>
</evidence>
<name>A0A090MYH7_STRRB</name>
<dbReference type="CTD" id="36379569"/>
<evidence type="ECO:0000256" key="1">
    <source>
        <dbReference type="SAM" id="Phobius"/>
    </source>
</evidence>
<proteinExistence type="predicted"/>
<evidence type="ECO:0000313" key="3">
    <source>
        <dbReference type="Proteomes" id="UP000035682"/>
    </source>
</evidence>
<organism evidence="2">
    <name type="scientific">Strongyloides ratti</name>
    <name type="common">Parasitic roundworm</name>
    <dbReference type="NCBI Taxonomy" id="34506"/>
    <lineage>
        <taxon>Eukaryota</taxon>
        <taxon>Metazoa</taxon>
        <taxon>Ecdysozoa</taxon>
        <taxon>Nematoda</taxon>
        <taxon>Chromadorea</taxon>
        <taxon>Rhabditida</taxon>
        <taxon>Tylenchina</taxon>
        <taxon>Panagrolaimomorpha</taxon>
        <taxon>Strongyloidoidea</taxon>
        <taxon>Strongyloididae</taxon>
        <taxon>Strongyloides</taxon>
    </lineage>
</organism>
<dbReference type="EMBL" id="LN609529">
    <property type="protein sequence ID" value="CEF67204.1"/>
    <property type="molecule type" value="Genomic_DNA"/>
</dbReference>
<feature type="transmembrane region" description="Helical" evidence="1">
    <location>
        <begin position="38"/>
        <end position="60"/>
    </location>
</feature>
<evidence type="ECO:0000313" key="4">
    <source>
        <dbReference type="WBParaSite" id="SRAE_2000186900.1"/>
    </source>
</evidence>
<keyword evidence="1" id="KW-1133">Transmembrane helix</keyword>
<sequence length="111" mass="12950">MQTVIKMKKDDNTTLSSPEDILFILNSSWKEMKQIETLFFIISLFVIIFVVIMITVCLLFEHWGKSKLNKTNHKAWVTIIAVEEESRRVKASEAMKMENTINTQTNCYTTE</sequence>
<dbReference type="AlphaFoldDB" id="A0A090MYH7"/>
<gene>
    <name evidence="2 4 5" type="ORF">SRAE_2000186900</name>
</gene>
<accession>A0A090MYH7</accession>
<dbReference type="Proteomes" id="UP000035682">
    <property type="component" value="Unplaced"/>
</dbReference>
<reference evidence="4" key="2">
    <citation type="submission" date="2020-12" db="UniProtKB">
        <authorList>
            <consortium name="WormBaseParasite"/>
        </authorList>
    </citation>
    <scope>IDENTIFICATION</scope>
</reference>
<keyword evidence="1" id="KW-0472">Membrane</keyword>
<protein>
    <submittedName>
        <fullName evidence="2 4">Uncharacterized protein</fullName>
    </submittedName>
</protein>
<reference evidence="2 3" key="1">
    <citation type="submission" date="2014-09" db="EMBL/GenBank/DDBJ databases">
        <authorList>
            <person name="Martin A.A."/>
        </authorList>
    </citation>
    <scope>NUCLEOTIDE SEQUENCE</scope>
    <source>
        <strain evidence="3">ED321</strain>
        <strain evidence="2">ED321 Heterogonic</strain>
    </source>
</reference>
<dbReference type="WormBase" id="SRAE_2000186900">
    <property type="protein sequence ID" value="SRP08398"/>
    <property type="gene ID" value="WBGene00262075"/>
</dbReference>
<keyword evidence="3" id="KW-1185">Reference proteome</keyword>
<keyword evidence="1" id="KW-0812">Transmembrane</keyword>
<evidence type="ECO:0000313" key="5">
    <source>
        <dbReference type="WormBase" id="SRAE_2000186900"/>
    </source>
</evidence>